<dbReference type="EMBL" id="JXJN01018247">
    <property type="status" value="NOT_ANNOTATED_CDS"/>
    <property type="molecule type" value="Genomic_DNA"/>
</dbReference>
<accession>A0A1B0BPW5</accession>
<reference evidence="2" key="1">
    <citation type="submission" date="2015-01" db="EMBL/GenBank/DDBJ databases">
        <authorList>
            <person name="Aksoy S."/>
            <person name="Warren W."/>
            <person name="Wilson R.K."/>
        </authorList>
    </citation>
    <scope>NUCLEOTIDE SEQUENCE [LARGE SCALE GENOMIC DNA]</scope>
    <source>
        <strain evidence="2">IAEA</strain>
    </source>
</reference>
<proteinExistence type="predicted"/>
<dbReference type="AlphaFoldDB" id="A0A1B0BPW5"/>
<sequence length="64" mass="7113">MDESGFMLKILNAGKKIYSDIQDERASVLFINANSTQIGIQKSTVRSAAIFGSYGEDIKRGHYK</sequence>
<evidence type="ECO:0000313" key="2">
    <source>
        <dbReference type="Proteomes" id="UP000092460"/>
    </source>
</evidence>
<dbReference type="VEuPathDB" id="VectorBase:GPPI036836"/>
<organism evidence="1 2">
    <name type="scientific">Glossina palpalis gambiensis</name>
    <dbReference type="NCBI Taxonomy" id="67801"/>
    <lineage>
        <taxon>Eukaryota</taxon>
        <taxon>Metazoa</taxon>
        <taxon>Ecdysozoa</taxon>
        <taxon>Arthropoda</taxon>
        <taxon>Hexapoda</taxon>
        <taxon>Insecta</taxon>
        <taxon>Pterygota</taxon>
        <taxon>Neoptera</taxon>
        <taxon>Endopterygota</taxon>
        <taxon>Diptera</taxon>
        <taxon>Brachycera</taxon>
        <taxon>Muscomorpha</taxon>
        <taxon>Hippoboscoidea</taxon>
        <taxon>Glossinidae</taxon>
        <taxon>Glossina</taxon>
    </lineage>
</organism>
<keyword evidence="2" id="KW-1185">Reference proteome</keyword>
<name>A0A1B0BPW5_9MUSC</name>
<evidence type="ECO:0000313" key="1">
    <source>
        <dbReference type="EnsemblMetazoa" id="GPPI036836-PA"/>
    </source>
</evidence>
<dbReference type="Proteomes" id="UP000092460">
    <property type="component" value="Unassembled WGS sequence"/>
</dbReference>
<reference evidence="1" key="2">
    <citation type="submission" date="2020-05" db="UniProtKB">
        <authorList>
            <consortium name="EnsemblMetazoa"/>
        </authorList>
    </citation>
    <scope>IDENTIFICATION</scope>
    <source>
        <strain evidence="1">IAEA</strain>
    </source>
</reference>
<protein>
    <submittedName>
        <fullName evidence="1">Uncharacterized protein</fullName>
    </submittedName>
</protein>
<dbReference type="EnsemblMetazoa" id="GPPI036836-RA">
    <property type="protein sequence ID" value="GPPI036836-PA"/>
    <property type="gene ID" value="GPPI036836"/>
</dbReference>